<proteinExistence type="predicted"/>
<dbReference type="GeneID" id="40322218"/>
<sequence>MPGWHRWFNPLYNGTVVTYAPLVALSEQAMFDYILGNNDRFPNKNSFAVIGGCQCGGQDDVNLGCSGGGNNKGARAFPTILHLDHGMAFKEPAAALVNNPLAKLGERQTLCMFYKPLLWRLWSIEKQLTQRHTGDVTGADWSPCVEKGEVDRKELWVNFLMAHVSRVIRRVVGHAAFQASGRRMLRLLQRANACLAVYPAKVVLLP</sequence>
<dbReference type="EMBL" id="MKKU01000832">
    <property type="protein sequence ID" value="RNF01312.1"/>
    <property type="molecule type" value="Genomic_DNA"/>
</dbReference>
<dbReference type="Proteomes" id="UP000284403">
    <property type="component" value="Unassembled WGS sequence"/>
</dbReference>
<comment type="caution">
    <text evidence="1">The sequence shown here is derived from an EMBL/GenBank/DDBJ whole genome shotgun (WGS) entry which is preliminary data.</text>
</comment>
<gene>
    <name evidence="1" type="ORF">Tco025E_08607</name>
</gene>
<dbReference type="OrthoDB" id="242821at2759"/>
<reference evidence="1 2" key="1">
    <citation type="journal article" date="2018" name="BMC Genomics">
        <title>Genomic comparison of Trypanosoma conorhini and Trypanosoma rangeli to Trypanosoma cruzi strains of high and low virulence.</title>
        <authorList>
            <person name="Bradwell K.R."/>
            <person name="Koparde V.N."/>
            <person name="Matveyev A.V."/>
            <person name="Serrano M.G."/>
            <person name="Alves J.M."/>
            <person name="Parikh H."/>
            <person name="Huang B."/>
            <person name="Lee V."/>
            <person name="Espinosa-Alvarez O."/>
            <person name="Ortiz P.A."/>
            <person name="Costa-Martins A.G."/>
            <person name="Teixeira M.M."/>
            <person name="Buck G.A."/>
        </authorList>
    </citation>
    <scope>NUCLEOTIDE SEQUENCE [LARGE SCALE GENOMIC DNA]</scope>
    <source>
        <strain evidence="1 2">025E</strain>
    </source>
</reference>
<dbReference type="AlphaFoldDB" id="A0A3R7N703"/>
<keyword evidence="2" id="KW-1185">Reference proteome</keyword>
<name>A0A3R7N703_9TRYP</name>
<accession>A0A3R7N703</accession>
<organism evidence="1 2">
    <name type="scientific">Trypanosoma conorhini</name>
    <dbReference type="NCBI Taxonomy" id="83891"/>
    <lineage>
        <taxon>Eukaryota</taxon>
        <taxon>Discoba</taxon>
        <taxon>Euglenozoa</taxon>
        <taxon>Kinetoplastea</taxon>
        <taxon>Metakinetoplastina</taxon>
        <taxon>Trypanosomatida</taxon>
        <taxon>Trypanosomatidae</taxon>
        <taxon>Trypanosoma</taxon>
    </lineage>
</organism>
<protein>
    <submittedName>
        <fullName evidence="1">Uncharacterized protein</fullName>
    </submittedName>
</protein>
<evidence type="ECO:0000313" key="2">
    <source>
        <dbReference type="Proteomes" id="UP000284403"/>
    </source>
</evidence>
<evidence type="ECO:0000313" key="1">
    <source>
        <dbReference type="EMBL" id="RNF01312.1"/>
    </source>
</evidence>
<dbReference type="RefSeq" id="XP_029224424.1">
    <property type="nucleotide sequence ID" value="XM_029375452.1"/>
</dbReference>